<protein>
    <submittedName>
        <fullName evidence="3">Cache domain-containing protein</fullName>
    </submittedName>
</protein>
<organism evidence="3 4">
    <name type="scientific">Paucibacter sediminis</name>
    <dbReference type="NCBI Taxonomy" id="3019553"/>
    <lineage>
        <taxon>Bacteria</taxon>
        <taxon>Pseudomonadati</taxon>
        <taxon>Pseudomonadota</taxon>
        <taxon>Betaproteobacteria</taxon>
        <taxon>Burkholderiales</taxon>
        <taxon>Sphaerotilaceae</taxon>
        <taxon>Roseateles</taxon>
    </lineage>
</organism>
<dbReference type="InterPro" id="IPR004010">
    <property type="entry name" value="Double_Cache_2"/>
</dbReference>
<proteinExistence type="predicted"/>
<dbReference type="RefSeq" id="WP_285231515.1">
    <property type="nucleotide sequence ID" value="NZ_CP116346.1"/>
</dbReference>
<sequence length="163" mass="18082">MPKLPMCALALAVLAAGANAQPPGASSEEDALALLRQAQAYLKANGLDKATAEFNRLDSPFNSRSAINPHGDLYLYSVAPDGFQAVHGKNPKIRGKVMIEMRDADGFYLIREFVRLCFHTKEGKGWVLYKWPHPITKQVEPKRGYVERVPELPELCLGTGIYR</sequence>
<dbReference type="Proteomes" id="UP001177769">
    <property type="component" value="Chromosome"/>
</dbReference>
<keyword evidence="1" id="KW-0732">Signal</keyword>
<dbReference type="Pfam" id="PF08269">
    <property type="entry name" value="dCache_2"/>
    <property type="match status" value="1"/>
</dbReference>
<accession>A0AA95SLN1</accession>
<dbReference type="EMBL" id="CP116346">
    <property type="protein sequence ID" value="WIT10447.1"/>
    <property type="molecule type" value="Genomic_DNA"/>
</dbReference>
<dbReference type="KEGG" id="pais:PFX98_16195"/>
<reference evidence="3" key="1">
    <citation type="submission" date="2023-01" db="EMBL/GenBank/DDBJ databases">
        <title>Whole genome sequence of Paucibacter sp. S2-9 isolated from pond sediment.</title>
        <authorList>
            <person name="Jung J.Y."/>
        </authorList>
    </citation>
    <scope>NUCLEOTIDE SEQUENCE</scope>
    <source>
        <strain evidence="3">S2-9</strain>
    </source>
</reference>
<dbReference type="Gene3D" id="3.30.450.20">
    <property type="entry name" value="PAS domain"/>
    <property type="match status" value="1"/>
</dbReference>
<evidence type="ECO:0000259" key="2">
    <source>
        <dbReference type="Pfam" id="PF08269"/>
    </source>
</evidence>
<feature type="domain" description="Double Cache" evidence="2">
    <location>
        <begin position="67"/>
        <end position="162"/>
    </location>
</feature>
<name>A0AA95SLN1_9BURK</name>
<evidence type="ECO:0000256" key="1">
    <source>
        <dbReference type="SAM" id="SignalP"/>
    </source>
</evidence>
<dbReference type="AlphaFoldDB" id="A0AA95SLN1"/>
<evidence type="ECO:0000313" key="3">
    <source>
        <dbReference type="EMBL" id="WIT10447.1"/>
    </source>
</evidence>
<evidence type="ECO:0000313" key="4">
    <source>
        <dbReference type="Proteomes" id="UP001177769"/>
    </source>
</evidence>
<gene>
    <name evidence="3" type="ORF">PFX98_16195</name>
</gene>
<feature type="signal peptide" evidence="1">
    <location>
        <begin position="1"/>
        <end position="20"/>
    </location>
</feature>
<feature type="chain" id="PRO_5041743248" evidence="1">
    <location>
        <begin position="21"/>
        <end position="163"/>
    </location>
</feature>
<keyword evidence="4" id="KW-1185">Reference proteome</keyword>